<evidence type="ECO:0000313" key="1">
    <source>
        <dbReference type="EMBL" id="GAB48791.1"/>
    </source>
</evidence>
<organism evidence="1 2">
    <name type="scientific">Mobilicoccus pelagius NBRC 104925</name>
    <dbReference type="NCBI Taxonomy" id="1089455"/>
    <lineage>
        <taxon>Bacteria</taxon>
        <taxon>Bacillati</taxon>
        <taxon>Actinomycetota</taxon>
        <taxon>Actinomycetes</taxon>
        <taxon>Micrococcales</taxon>
        <taxon>Dermatophilaceae</taxon>
        <taxon>Mobilicoccus</taxon>
    </lineage>
</organism>
<proteinExistence type="predicted"/>
<dbReference type="Proteomes" id="UP000004367">
    <property type="component" value="Unassembled WGS sequence"/>
</dbReference>
<reference evidence="1 2" key="1">
    <citation type="submission" date="2012-02" db="EMBL/GenBank/DDBJ databases">
        <title>Whole genome shotgun sequence of Mobilicoccus pelagius NBRC 104925.</title>
        <authorList>
            <person name="Yoshida Y."/>
            <person name="Hosoyama A."/>
            <person name="Tsuchikane K."/>
            <person name="Katsumata H."/>
            <person name="Yamazaki S."/>
            <person name="Fujita N."/>
        </authorList>
    </citation>
    <scope>NUCLEOTIDE SEQUENCE [LARGE SCALE GENOMIC DNA]</scope>
    <source>
        <strain evidence="1 2">NBRC 104925</strain>
    </source>
</reference>
<gene>
    <name evidence="1" type="ORF">MOPEL_081_00050</name>
</gene>
<evidence type="ECO:0008006" key="3">
    <source>
        <dbReference type="Google" id="ProtNLM"/>
    </source>
</evidence>
<evidence type="ECO:0000313" key="2">
    <source>
        <dbReference type="Proteomes" id="UP000004367"/>
    </source>
</evidence>
<accession>H5UST3</accession>
<dbReference type="EMBL" id="BAFE01000059">
    <property type="protein sequence ID" value="GAB48791.1"/>
    <property type="molecule type" value="Genomic_DNA"/>
</dbReference>
<dbReference type="STRING" id="1089455.MOPEL_081_00050"/>
<dbReference type="AlphaFoldDB" id="H5UST3"/>
<comment type="caution">
    <text evidence="1">The sequence shown here is derived from an EMBL/GenBank/DDBJ whole genome shotgun (WGS) entry which is preliminary data.</text>
</comment>
<protein>
    <recommendedName>
        <fullName evidence="3">Nucleotidyltransferase family protein</fullName>
    </recommendedName>
</protein>
<dbReference type="Pfam" id="PF06042">
    <property type="entry name" value="NTP_transf_6"/>
    <property type="match status" value="1"/>
</dbReference>
<dbReference type="OrthoDB" id="9805247at2"/>
<keyword evidence="2" id="KW-1185">Reference proteome</keyword>
<dbReference type="PANTHER" id="PTHR39166:SF1">
    <property type="entry name" value="BLL1166 PROTEIN"/>
    <property type="match status" value="1"/>
</dbReference>
<dbReference type="PANTHER" id="PTHR39166">
    <property type="entry name" value="BLL1166 PROTEIN"/>
    <property type="match status" value="1"/>
</dbReference>
<dbReference type="InterPro" id="IPR009267">
    <property type="entry name" value="NTP_transf_6"/>
</dbReference>
<name>H5UST3_9MICO</name>
<sequence length="201" mass="22235">MMGGVNQPTSSLEARTIAAAAADPVCAAILDRMPHLGLSEWWLTAGAVFQNVWNAVEGHAPGYGIKDYDVFYFDDTDLSWEAEDAVIRRASDLFHDVPAQIELRNEARVHLWYEAKFGTPATPFTSATDAIDSFASTTCCVGLTRASADGPTGTQIYAPFGLDDVFAMHMRPNRRLAPQTVYDAKVTDYRRRWPSLTSDPW</sequence>
<dbReference type="eggNOG" id="COG3575">
    <property type="taxonomic scope" value="Bacteria"/>
</dbReference>